<keyword evidence="3" id="KW-1185">Reference proteome</keyword>
<feature type="region of interest" description="Disordered" evidence="1">
    <location>
        <begin position="75"/>
        <end position="94"/>
    </location>
</feature>
<reference evidence="2" key="1">
    <citation type="submission" date="2022-10" db="EMBL/GenBank/DDBJ databases">
        <title>Tapping the CABI collections for fungal endophytes: first genome assemblies for Collariella, Neodidymelliopsis, Ascochyta clinopodiicola, Didymella pomorum, Didymosphaeria variabile, Neocosmospora piperis and Neocucurbitaria cava.</title>
        <authorList>
            <person name="Hill R."/>
        </authorList>
    </citation>
    <scope>NUCLEOTIDE SEQUENCE</scope>
    <source>
        <strain evidence="2">IMI 356815</strain>
    </source>
</reference>
<protein>
    <submittedName>
        <fullName evidence="2">Uncharacterized protein</fullName>
    </submittedName>
</protein>
<organism evidence="2 3">
    <name type="scientific">Didymosphaeria variabile</name>
    <dbReference type="NCBI Taxonomy" id="1932322"/>
    <lineage>
        <taxon>Eukaryota</taxon>
        <taxon>Fungi</taxon>
        <taxon>Dikarya</taxon>
        <taxon>Ascomycota</taxon>
        <taxon>Pezizomycotina</taxon>
        <taxon>Dothideomycetes</taxon>
        <taxon>Pleosporomycetidae</taxon>
        <taxon>Pleosporales</taxon>
        <taxon>Massarineae</taxon>
        <taxon>Didymosphaeriaceae</taxon>
        <taxon>Didymosphaeria</taxon>
    </lineage>
</organism>
<evidence type="ECO:0000313" key="2">
    <source>
        <dbReference type="EMBL" id="KAJ4346686.1"/>
    </source>
</evidence>
<proteinExistence type="predicted"/>
<accession>A0A9W9C6B2</accession>
<dbReference type="RefSeq" id="XP_056066486.1">
    <property type="nucleotide sequence ID" value="XM_056219359.1"/>
</dbReference>
<dbReference type="AlphaFoldDB" id="A0A9W9C6B2"/>
<dbReference type="GeneID" id="80914147"/>
<dbReference type="EMBL" id="JAPEUX010000008">
    <property type="protein sequence ID" value="KAJ4346686.1"/>
    <property type="molecule type" value="Genomic_DNA"/>
</dbReference>
<evidence type="ECO:0000313" key="3">
    <source>
        <dbReference type="Proteomes" id="UP001140513"/>
    </source>
</evidence>
<sequence>MIEPNLYATKHDDVAVDDRASEALHAFGDARVPKYGERTALQELKACLNDGGGDRHSHNEVEKGAPWASLLEAQEEEGDRELHEGHGPVPEELGDEEVAHCGGATWGRDEAGAAAEAVEYGEGENEVLDYGEDLEESVNEQKEGKTGSIL</sequence>
<gene>
    <name evidence="2" type="ORF">N0V89_010617</name>
</gene>
<evidence type="ECO:0000256" key="1">
    <source>
        <dbReference type="SAM" id="MobiDB-lite"/>
    </source>
</evidence>
<dbReference type="Proteomes" id="UP001140513">
    <property type="component" value="Unassembled WGS sequence"/>
</dbReference>
<comment type="caution">
    <text evidence="2">The sequence shown here is derived from an EMBL/GenBank/DDBJ whole genome shotgun (WGS) entry which is preliminary data.</text>
</comment>
<name>A0A9W9C6B2_9PLEO</name>